<organism evidence="3 4">
    <name type="scientific">Alloprevotella tannerae</name>
    <dbReference type="NCBI Taxonomy" id="76122"/>
    <lineage>
        <taxon>Bacteria</taxon>
        <taxon>Pseudomonadati</taxon>
        <taxon>Bacteroidota</taxon>
        <taxon>Bacteroidia</taxon>
        <taxon>Bacteroidales</taxon>
        <taxon>Prevotellaceae</taxon>
        <taxon>Alloprevotella</taxon>
    </lineage>
</organism>
<evidence type="ECO:0000313" key="4">
    <source>
        <dbReference type="Proteomes" id="UP000704068"/>
    </source>
</evidence>
<dbReference type="CDD" id="cd18873">
    <property type="entry name" value="NUDIX_NadM_like"/>
    <property type="match status" value="1"/>
</dbReference>
<dbReference type="SUPFAM" id="SSF55811">
    <property type="entry name" value="Nudix"/>
    <property type="match status" value="1"/>
</dbReference>
<gene>
    <name evidence="3" type="ORF">HXK21_08060</name>
</gene>
<dbReference type="PANTHER" id="PTHR43736:SF1">
    <property type="entry name" value="DIHYDRONEOPTERIN TRIPHOSPHATE DIPHOSPHATASE"/>
    <property type="match status" value="1"/>
</dbReference>
<reference evidence="3" key="1">
    <citation type="submission" date="2020-04" db="EMBL/GenBank/DDBJ databases">
        <title>Deep metagenomics examines the oral microbiome during advanced dental caries in children, revealing novel taxa and co-occurrences with host molecules.</title>
        <authorList>
            <person name="Baker J.L."/>
            <person name="Morton J.T."/>
            <person name="Dinis M."/>
            <person name="Alvarez R."/>
            <person name="Tran N.C."/>
            <person name="Knight R."/>
            <person name="Edlund A."/>
        </authorList>
    </citation>
    <scope>NUCLEOTIDE SEQUENCE</scope>
    <source>
        <strain evidence="3">JCVI_34_bin.1</strain>
    </source>
</reference>
<dbReference type="InterPro" id="IPR000086">
    <property type="entry name" value="NUDIX_hydrolase_dom"/>
</dbReference>
<dbReference type="RefSeq" id="WP_303764581.1">
    <property type="nucleotide sequence ID" value="NZ_JABZGR010000031.1"/>
</dbReference>
<keyword evidence="1 3" id="KW-0378">Hydrolase</keyword>
<dbReference type="Gene3D" id="3.90.79.10">
    <property type="entry name" value="Nucleoside Triphosphate Pyrophosphohydrolase"/>
    <property type="match status" value="1"/>
</dbReference>
<feature type="domain" description="Nudix hydrolase" evidence="2">
    <location>
        <begin position="26"/>
        <end position="158"/>
    </location>
</feature>
<accession>A0A929X0Q1</accession>
<dbReference type="GO" id="GO:0016787">
    <property type="term" value="F:hydrolase activity"/>
    <property type="evidence" value="ECO:0007669"/>
    <property type="project" value="UniProtKB-KW"/>
</dbReference>
<dbReference type="Pfam" id="PF00293">
    <property type="entry name" value="NUDIX"/>
    <property type="match status" value="1"/>
</dbReference>
<evidence type="ECO:0000256" key="1">
    <source>
        <dbReference type="ARBA" id="ARBA00022801"/>
    </source>
</evidence>
<protein>
    <submittedName>
        <fullName evidence="3">NUDIX hydrolase</fullName>
    </submittedName>
</protein>
<dbReference type="Proteomes" id="UP000704068">
    <property type="component" value="Unassembled WGS sequence"/>
</dbReference>
<evidence type="ECO:0000259" key="2">
    <source>
        <dbReference type="PROSITE" id="PS51462"/>
    </source>
</evidence>
<sequence>MSAHSGNFSSKKNNFIVNAYTYKYPRPAVTTDCVIFSQLSIDASVLLIRRKHPPFQGQWAFPGGFLNIDEDAPTGALRELSEETTISGITLHQIGAFTKVDRDPRGRTISIAFWGVADPQQHRPQAADDAAEAAWFPLKDLPPLAFDHQDILNEAIKQAALL</sequence>
<evidence type="ECO:0000313" key="3">
    <source>
        <dbReference type="EMBL" id="MBF0970978.1"/>
    </source>
</evidence>
<proteinExistence type="predicted"/>
<name>A0A929X0Q1_9BACT</name>
<dbReference type="InterPro" id="IPR020084">
    <property type="entry name" value="NUDIX_hydrolase_CS"/>
</dbReference>
<dbReference type="PROSITE" id="PS51462">
    <property type="entry name" value="NUDIX"/>
    <property type="match status" value="1"/>
</dbReference>
<comment type="caution">
    <text evidence="3">The sequence shown here is derived from an EMBL/GenBank/DDBJ whole genome shotgun (WGS) entry which is preliminary data.</text>
</comment>
<dbReference type="AlphaFoldDB" id="A0A929X0Q1"/>
<dbReference type="PANTHER" id="PTHR43736">
    <property type="entry name" value="ADP-RIBOSE PYROPHOSPHATASE"/>
    <property type="match status" value="1"/>
</dbReference>
<dbReference type="InterPro" id="IPR015797">
    <property type="entry name" value="NUDIX_hydrolase-like_dom_sf"/>
</dbReference>
<dbReference type="PROSITE" id="PS00893">
    <property type="entry name" value="NUDIX_BOX"/>
    <property type="match status" value="1"/>
</dbReference>
<dbReference type="EMBL" id="JABZGR010000031">
    <property type="protein sequence ID" value="MBF0970978.1"/>
    <property type="molecule type" value="Genomic_DNA"/>
</dbReference>